<name>A0A845Q442_9HYPH</name>
<dbReference type="OrthoDB" id="177054at2"/>
<accession>A0A845Q442</accession>
<reference evidence="2 3" key="1">
    <citation type="journal article" date="2016" name="Int. J. Syst. Evol. Microbiol.">
        <title>Pyruvatibacter mobilis gen. nov., sp. nov., a marine bacterium from the culture broth of Picochlorum sp. 122.</title>
        <authorList>
            <person name="Wang G."/>
            <person name="Tang M."/>
            <person name="Wu H."/>
            <person name="Dai S."/>
            <person name="Li T."/>
            <person name="Chen C."/>
            <person name="He H."/>
            <person name="Fan J."/>
            <person name="Xiang W."/>
            <person name="Li X."/>
        </authorList>
    </citation>
    <scope>NUCLEOTIDE SEQUENCE [LARGE SCALE GENOMIC DNA]</scope>
    <source>
        <strain evidence="2 3">GYP-11</strain>
    </source>
</reference>
<keyword evidence="3" id="KW-1185">Reference proteome</keyword>
<dbReference type="EMBL" id="WXYQ01000001">
    <property type="protein sequence ID" value="NBG94134.1"/>
    <property type="molecule type" value="Genomic_DNA"/>
</dbReference>
<organism evidence="2 3">
    <name type="scientific">Pyruvatibacter mobilis</name>
    <dbReference type="NCBI Taxonomy" id="1712261"/>
    <lineage>
        <taxon>Bacteria</taxon>
        <taxon>Pseudomonadati</taxon>
        <taxon>Pseudomonadota</taxon>
        <taxon>Alphaproteobacteria</taxon>
        <taxon>Hyphomicrobiales</taxon>
        <taxon>Parvibaculaceae</taxon>
        <taxon>Pyruvatibacter</taxon>
    </lineage>
</organism>
<dbReference type="Proteomes" id="UP000470384">
    <property type="component" value="Unassembled WGS sequence"/>
</dbReference>
<evidence type="ECO:0000313" key="3">
    <source>
        <dbReference type="Proteomes" id="UP000470384"/>
    </source>
</evidence>
<dbReference type="GeneID" id="300656189"/>
<gene>
    <name evidence="2" type="ORF">GTQ45_00140</name>
</gene>
<feature type="chain" id="PRO_5032600578" evidence="1">
    <location>
        <begin position="29"/>
        <end position="854"/>
    </location>
</feature>
<dbReference type="AlphaFoldDB" id="A0A845Q442"/>
<keyword evidence="1" id="KW-0732">Signal</keyword>
<evidence type="ECO:0000313" key="2">
    <source>
        <dbReference type="EMBL" id="NBG94134.1"/>
    </source>
</evidence>
<dbReference type="InterPro" id="IPR010727">
    <property type="entry name" value="DUF1302"/>
</dbReference>
<proteinExistence type="predicted"/>
<comment type="caution">
    <text evidence="2">The sequence shown here is derived from an EMBL/GenBank/DDBJ whole genome shotgun (WGS) entry which is preliminary data.</text>
</comment>
<protein>
    <submittedName>
        <fullName evidence="2">DUF1302 family protein</fullName>
    </submittedName>
</protein>
<dbReference type="Pfam" id="PF06980">
    <property type="entry name" value="DUF1302"/>
    <property type="match status" value="1"/>
</dbReference>
<feature type="signal peptide" evidence="1">
    <location>
        <begin position="1"/>
        <end position="28"/>
    </location>
</feature>
<evidence type="ECO:0000256" key="1">
    <source>
        <dbReference type="SAM" id="SignalP"/>
    </source>
</evidence>
<sequence length="854" mass="89279">MTTRTLRSALLGSAVGVGLLASGGQALALSTELGEVKIFFDTTVSVGAQMSVANERKAFLSEANGGNQGPITAVANPAAASALGVTGTVTTNAAPDQSFGASINGDDGILNFDSGDLTSANIKATHDIQATWRNFTLFSRVTEFYDFIQARDDGYNRSGIDRNNIEEVGRDIRLLDLYISGDFDVGSLPVNIRAGKQVISWGEGTFIFNGVNVVNPVDVSAFRRPGVEIKEGLLPVWALYGSVGLPFDLSLEAFYQLDWEPFQLDVAGTHFAGSDVANPNSSFGGNQGIGFYSGSAFPNSVRQNCAGSGFEGLTALSAAGGGLTALLPAPLQPGAQAAAAQALNAFPGCVDGSFRDFDTALTVGRAEQELIALNPLLGTRRGADQDPDDSGQWGVALRWYSEDLNSTEFGFYYVNYHSRLPYAQVAPTVGALPQVILGSETAGGAAGSKAPRGIGCANFLGGGAYADPAMASLVNVAVSDPNGILGNLAAFADTILTAAANPAAGTIAPSVAANGANAFDAARINCALVAATADTSVVPSGLVIDGEPVLGLQQDLTTTLVYPEDIELWGISFNTTIGDWGVQGEFTFRPNMPFQTDTDQQTIAAAGSGQCSGVVGFGDALSGAGASGVILGALGSSPLNQLSTSPLRDGFDVGTNCNVGNIGQSNPAFVREEMFTFQIGTTATYTNSNPLIDFLGADIGILVTEFGLVHVPDVPDEVTNTGAPQDRFYRFQNVCVSGTDLPLGGVLALDNRSGCRATETSYGVVLLTRLDYNNAFGSAWTISPQISYRHDLEGFTPAPVSNFSEDRKTLGLSVSANYQNQWRLTAGYTNFMGKEKYHRNLDQDFVSLSASYSF</sequence>
<dbReference type="RefSeq" id="WP_160586293.1">
    <property type="nucleotide sequence ID" value="NZ_BMHN01000001.1"/>
</dbReference>